<evidence type="ECO:0000256" key="2">
    <source>
        <dbReference type="SAM" id="Phobius"/>
    </source>
</evidence>
<dbReference type="Proteomes" id="UP000694865">
    <property type="component" value="Unplaced"/>
</dbReference>
<dbReference type="RefSeq" id="XP_002730665.1">
    <property type="nucleotide sequence ID" value="XM_002730619.2"/>
</dbReference>
<feature type="signal peptide" evidence="3">
    <location>
        <begin position="1"/>
        <end position="21"/>
    </location>
</feature>
<keyword evidence="2" id="KW-0812">Transmembrane</keyword>
<evidence type="ECO:0000256" key="3">
    <source>
        <dbReference type="SAM" id="SignalP"/>
    </source>
</evidence>
<evidence type="ECO:0000313" key="5">
    <source>
        <dbReference type="RefSeq" id="XP_002730665.1"/>
    </source>
</evidence>
<keyword evidence="3" id="KW-0732">Signal</keyword>
<feature type="transmembrane region" description="Helical" evidence="2">
    <location>
        <begin position="118"/>
        <end position="141"/>
    </location>
</feature>
<dbReference type="GeneID" id="100377603"/>
<feature type="chain" id="PRO_5046416983" evidence="3">
    <location>
        <begin position="22"/>
        <end position="191"/>
    </location>
</feature>
<evidence type="ECO:0000256" key="1">
    <source>
        <dbReference type="SAM" id="MobiDB-lite"/>
    </source>
</evidence>
<gene>
    <name evidence="5" type="primary">LOC100377603</name>
</gene>
<keyword evidence="2" id="KW-0472">Membrane</keyword>
<protein>
    <submittedName>
        <fullName evidence="5">Uncharacterized protein LOC100377603</fullName>
    </submittedName>
</protein>
<keyword evidence="2" id="KW-1133">Transmembrane helix</keyword>
<sequence>MFIKTFLYLLLCAAYLECSTSVPVLRDDVDPLVTGLEDGDVRTVNTIQEIRSHDMTNDSYEFSISEDDITKSKEKQSKKQDLRQSYEELEAQHVGQTKNAAPEDNGTAESGRDDSSRILMYSVPVTAVAFVIVCVAVVIRCRSIRADQKKKFGPGTEFTLGAVFRRNKIKGFHRLSTTDSDTEDLSEGSIF</sequence>
<proteinExistence type="predicted"/>
<feature type="region of interest" description="Disordered" evidence="1">
    <location>
        <begin position="92"/>
        <end position="113"/>
    </location>
</feature>
<name>A0ABM0GIM3_SACKO</name>
<evidence type="ECO:0000313" key="4">
    <source>
        <dbReference type="Proteomes" id="UP000694865"/>
    </source>
</evidence>
<organism evidence="4 5">
    <name type="scientific">Saccoglossus kowalevskii</name>
    <name type="common">Acorn worm</name>
    <dbReference type="NCBI Taxonomy" id="10224"/>
    <lineage>
        <taxon>Eukaryota</taxon>
        <taxon>Metazoa</taxon>
        <taxon>Hemichordata</taxon>
        <taxon>Enteropneusta</taxon>
        <taxon>Harrimaniidae</taxon>
        <taxon>Saccoglossus</taxon>
    </lineage>
</organism>
<reference evidence="5" key="1">
    <citation type="submission" date="2025-08" db="UniProtKB">
        <authorList>
            <consortium name="RefSeq"/>
        </authorList>
    </citation>
    <scope>IDENTIFICATION</scope>
    <source>
        <tissue evidence="5">Testes</tissue>
    </source>
</reference>
<keyword evidence="4" id="KW-1185">Reference proteome</keyword>
<accession>A0ABM0GIM3</accession>